<sequence length="504" mass="56695">MMERKKSSTHVIFIFCNPFENYHDGRTRRISPTPHSLRECSRQSCLTCIRPPFSFPVVSVCDVFHSHYHIYLIAQLPLLFFRISPTQIAYFYCCKLYRGFFVFAFVSVTMVKDTQYYDILEVSPTANENELKKAYRKLALKYHPDKNPDEGERFKSISRAYEILSDPKKREIYDKYGEEGIKEGGGGGGPGHSPFDIFDMFFGGGGGRGRERETKAKDTIHQLGVTLDQLYNGCTRKMKLNRQIVCKKCKGAGGENKDDVISCERCSGRGIEVRRVQIAPGFIQQAQTECGGCGGKGNIIKNPCTGCRGKKKVVEEKILEVVIEKGMTDEETIKFRGQGDEEIGLEPGNIIFVIDEKLHPTYTRDRDNLILHTQLTLNEALCGCTKNLKTMDGRDLHYVILPGEVIKHDENKVIHGEGMPIRRDPTSKGDLIINFKIDFPKSLTSEQVRGLTALLAPPVITIPPDAEVKLALPVGEKHFREKQQRAAEEEEAAHGGPGVQCQTQ</sequence>
<dbReference type="Gene3D" id="2.60.260.20">
    <property type="entry name" value="Urease metallochaperone UreE, N-terminal domain"/>
    <property type="match status" value="2"/>
</dbReference>
<protein>
    <submittedName>
        <fullName evidence="10">DnaJ subfamily A member 1</fullName>
    </submittedName>
</protein>
<dbReference type="InterPro" id="IPR044713">
    <property type="entry name" value="DNJA1/2-like"/>
</dbReference>
<evidence type="ECO:0000256" key="2">
    <source>
        <dbReference type="ARBA" id="ARBA00022737"/>
    </source>
</evidence>
<keyword evidence="9" id="KW-1185">Reference proteome</keyword>
<feature type="domain" description="J" evidence="7">
    <location>
        <begin position="115"/>
        <end position="177"/>
    </location>
</feature>
<evidence type="ECO:0000259" key="8">
    <source>
        <dbReference type="PROSITE" id="PS51188"/>
    </source>
</evidence>
<dbReference type="CDD" id="cd10747">
    <property type="entry name" value="DnaJ_C"/>
    <property type="match status" value="1"/>
</dbReference>
<evidence type="ECO:0000313" key="9">
    <source>
        <dbReference type="Proteomes" id="UP000492821"/>
    </source>
</evidence>
<dbReference type="SUPFAM" id="SSF49493">
    <property type="entry name" value="HSP40/DnaJ peptide-binding domain"/>
    <property type="match status" value="2"/>
</dbReference>
<keyword evidence="3 5" id="KW-0863">Zinc-finger</keyword>
<dbReference type="Proteomes" id="UP000492821">
    <property type="component" value="Unassembled WGS sequence"/>
</dbReference>
<dbReference type="GO" id="GO:0006457">
    <property type="term" value="P:protein folding"/>
    <property type="evidence" value="ECO:0007669"/>
    <property type="project" value="InterPro"/>
</dbReference>
<feature type="domain" description="CR-type" evidence="8">
    <location>
        <begin position="233"/>
        <end position="316"/>
    </location>
</feature>
<dbReference type="SMART" id="SM00271">
    <property type="entry name" value="DnaJ"/>
    <property type="match status" value="1"/>
</dbReference>
<feature type="zinc finger region" description="CR-type" evidence="5">
    <location>
        <begin position="233"/>
        <end position="316"/>
    </location>
</feature>
<dbReference type="PROSITE" id="PS51188">
    <property type="entry name" value="ZF_CR"/>
    <property type="match status" value="1"/>
</dbReference>
<dbReference type="InterPro" id="IPR036869">
    <property type="entry name" value="J_dom_sf"/>
</dbReference>
<dbReference type="InterPro" id="IPR012724">
    <property type="entry name" value="DnaJ"/>
</dbReference>
<dbReference type="InterPro" id="IPR002939">
    <property type="entry name" value="DnaJ_C"/>
</dbReference>
<reference evidence="10" key="2">
    <citation type="submission" date="2020-10" db="UniProtKB">
        <authorList>
            <consortium name="WormBaseParasite"/>
        </authorList>
    </citation>
    <scope>IDENTIFICATION</scope>
</reference>
<accession>A0A7E4VV19</accession>
<dbReference type="GO" id="GO:0008270">
    <property type="term" value="F:zinc ion binding"/>
    <property type="evidence" value="ECO:0007669"/>
    <property type="project" value="UniProtKB-KW"/>
</dbReference>
<dbReference type="PROSITE" id="PS00636">
    <property type="entry name" value="DNAJ_1"/>
    <property type="match status" value="1"/>
</dbReference>
<dbReference type="InterPro" id="IPR001305">
    <property type="entry name" value="HSP_DnaJ_Cys-rich_dom"/>
</dbReference>
<reference evidence="9" key="1">
    <citation type="journal article" date="2013" name="Genetics">
        <title>The draft genome and transcriptome of Panagrellus redivivus are shaped by the harsh demands of a free-living lifestyle.</title>
        <authorList>
            <person name="Srinivasan J."/>
            <person name="Dillman A.R."/>
            <person name="Macchietto M.G."/>
            <person name="Heikkinen L."/>
            <person name="Lakso M."/>
            <person name="Fracchia K.M."/>
            <person name="Antoshechkin I."/>
            <person name="Mortazavi A."/>
            <person name="Wong G."/>
            <person name="Sternberg P.W."/>
        </authorList>
    </citation>
    <scope>NUCLEOTIDE SEQUENCE [LARGE SCALE GENOMIC DNA]</scope>
    <source>
        <strain evidence="9">MT8872</strain>
    </source>
</reference>
<dbReference type="Gene3D" id="2.10.230.10">
    <property type="entry name" value="Heat shock protein DnaJ, cysteine-rich domain"/>
    <property type="match status" value="1"/>
</dbReference>
<dbReference type="InterPro" id="IPR036410">
    <property type="entry name" value="HSP_DnaJ_Cys-rich_dom_sf"/>
</dbReference>
<dbReference type="InterPro" id="IPR008971">
    <property type="entry name" value="HSP40/DnaJ_pept-bd"/>
</dbReference>
<evidence type="ECO:0000256" key="5">
    <source>
        <dbReference type="PROSITE-ProRule" id="PRU00546"/>
    </source>
</evidence>
<dbReference type="Pfam" id="PF01556">
    <property type="entry name" value="DnaJ_C"/>
    <property type="match status" value="1"/>
</dbReference>
<dbReference type="GO" id="GO:0005524">
    <property type="term" value="F:ATP binding"/>
    <property type="evidence" value="ECO:0007669"/>
    <property type="project" value="InterPro"/>
</dbReference>
<dbReference type="Gene3D" id="1.10.287.110">
    <property type="entry name" value="DnaJ domain"/>
    <property type="match status" value="1"/>
</dbReference>
<dbReference type="InterPro" id="IPR018253">
    <property type="entry name" value="DnaJ_domain_CS"/>
</dbReference>
<evidence type="ECO:0000313" key="10">
    <source>
        <dbReference type="WBParaSite" id="Pan_g3707.t1"/>
    </source>
</evidence>
<feature type="region of interest" description="Disordered" evidence="6">
    <location>
        <begin position="479"/>
        <end position="504"/>
    </location>
</feature>
<dbReference type="PANTHER" id="PTHR43888">
    <property type="entry name" value="DNAJ-LIKE-2, ISOFORM A-RELATED"/>
    <property type="match status" value="1"/>
</dbReference>
<evidence type="ECO:0000259" key="7">
    <source>
        <dbReference type="PROSITE" id="PS50076"/>
    </source>
</evidence>
<proteinExistence type="inferred from homology"/>
<evidence type="ECO:0000256" key="4">
    <source>
        <dbReference type="ARBA" id="ARBA00022833"/>
    </source>
</evidence>
<dbReference type="AlphaFoldDB" id="A0A7E4VV19"/>
<name>A0A7E4VV19_PANRE</name>
<dbReference type="PRINTS" id="PR00625">
    <property type="entry name" value="JDOMAIN"/>
</dbReference>
<dbReference type="FunFam" id="1.10.287.110:FF:000014">
    <property type="entry name" value="dnaJ homolog subfamily A member 1"/>
    <property type="match status" value="1"/>
</dbReference>
<dbReference type="SUPFAM" id="SSF46565">
    <property type="entry name" value="Chaperone J-domain"/>
    <property type="match status" value="1"/>
</dbReference>
<keyword evidence="4 5" id="KW-0862">Zinc</keyword>
<dbReference type="SUPFAM" id="SSF57938">
    <property type="entry name" value="DnaJ/Hsp40 cysteine-rich domain"/>
    <property type="match status" value="1"/>
</dbReference>
<dbReference type="GO" id="GO:0051082">
    <property type="term" value="F:unfolded protein binding"/>
    <property type="evidence" value="ECO:0007669"/>
    <property type="project" value="InterPro"/>
</dbReference>
<dbReference type="HAMAP" id="MF_01152">
    <property type="entry name" value="DnaJ"/>
    <property type="match status" value="1"/>
</dbReference>
<keyword evidence="2" id="KW-0677">Repeat</keyword>
<dbReference type="Pfam" id="PF00226">
    <property type="entry name" value="DnaJ"/>
    <property type="match status" value="1"/>
</dbReference>
<dbReference type="CDD" id="cd06257">
    <property type="entry name" value="DnaJ"/>
    <property type="match status" value="1"/>
</dbReference>
<dbReference type="FunFam" id="2.60.260.20:FF:000003">
    <property type="entry name" value="DnaJ subfamily A member 2"/>
    <property type="match status" value="1"/>
</dbReference>
<dbReference type="CDD" id="cd10719">
    <property type="entry name" value="DnaJ_zf"/>
    <property type="match status" value="1"/>
</dbReference>
<dbReference type="PROSITE" id="PS50076">
    <property type="entry name" value="DNAJ_2"/>
    <property type="match status" value="1"/>
</dbReference>
<dbReference type="Pfam" id="PF00684">
    <property type="entry name" value="DnaJ_CXXCXGXG"/>
    <property type="match status" value="1"/>
</dbReference>
<dbReference type="FunFam" id="2.10.230.10:FF:000001">
    <property type="entry name" value="DnaJ subfamily A member 2"/>
    <property type="match status" value="1"/>
</dbReference>
<keyword evidence="1 5" id="KW-0479">Metal-binding</keyword>
<evidence type="ECO:0000256" key="1">
    <source>
        <dbReference type="ARBA" id="ARBA00022723"/>
    </source>
</evidence>
<evidence type="ECO:0000256" key="3">
    <source>
        <dbReference type="ARBA" id="ARBA00022771"/>
    </source>
</evidence>
<dbReference type="GO" id="GO:0009408">
    <property type="term" value="P:response to heat"/>
    <property type="evidence" value="ECO:0007669"/>
    <property type="project" value="InterPro"/>
</dbReference>
<dbReference type="InterPro" id="IPR001623">
    <property type="entry name" value="DnaJ_domain"/>
</dbReference>
<evidence type="ECO:0000256" key="6">
    <source>
        <dbReference type="SAM" id="MobiDB-lite"/>
    </source>
</evidence>
<organism evidence="9 10">
    <name type="scientific">Panagrellus redivivus</name>
    <name type="common">Microworm</name>
    <dbReference type="NCBI Taxonomy" id="6233"/>
    <lineage>
        <taxon>Eukaryota</taxon>
        <taxon>Metazoa</taxon>
        <taxon>Ecdysozoa</taxon>
        <taxon>Nematoda</taxon>
        <taxon>Chromadorea</taxon>
        <taxon>Rhabditida</taxon>
        <taxon>Tylenchina</taxon>
        <taxon>Panagrolaimomorpha</taxon>
        <taxon>Panagrolaimoidea</taxon>
        <taxon>Panagrolaimidae</taxon>
        <taxon>Panagrellus</taxon>
    </lineage>
</organism>
<dbReference type="GO" id="GO:0030544">
    <property type="term" value="F:Hsp70 protein binding"/>
    <property type="evidence" value="ECO:0007669"/>
    <property type="project" value="InterPro"/>
</dbReference>
<dbReference type="WBParaSite" id="Pan_g3707.t1">
    <property type="protein sequence ID" value="Pan_g3707.t1"/>
    <property type="gene ID" value="Pan_g3707"/>
</dbReference>